<dbReference type="EMBL" id="JAINDJ010000004">
    <property type="protein sequence ID" value="KAG9451626.1"/>
    <property type="molecule type" value="Genomic_DNA"/>
</dbReference>
<feature type="domain" description="RING-type" evidence="6">
    <location>
        <begin position="77"/>
        <end position="119"/>
    </location>
</feature>
<keyword evidence="3" id="KW-0862">Zinc</keyword>
<keyword evidence="8" id="KW-1185">Reference proteome</keyword>
<reference evidence="7 8" key="1">
    <citation type="submission" date="2021-07" db="EMBL/GenBank/DDBJ databases">
        <title>The Aristolochia fimbriata genome: insights into angiosperm evolution, floral development and chemical biosynthesis.</title>
        <authorList>
            <person name="Jiao Y."/>
        </authorList>
    </citation>
    <scope>NUCLEOTIDE SEQUENCE [LARGE SCALE GENOMIC DNA]</scope>
    <source>
        <strain evidence="7">IBCAS-2021</strain>
        <tissue evidence="7">Leaf</tissue>
    </source>
</reference>
<dbReference type="PANTHER" id="PTHR47662">
    <property type="entry name" value="RING-TYPE DOMAIN-CONTAINING PROTEIN"/>
    <property type="match status" value="1"/>
</dbReference>
<dbReference type="InterPro" id="IPR011016">
    <property type="entry name" value="Znf_RING-CH"/>
</dbReference>
<dbReference type="Gene3D" id="3.30.40.10">
    <property type="entry name" value="Zinc/RING finger domain, C3HC4 (zinc finger)"/>
    <property type="match status" value="1"/>
</dbReference>
<organism evidence="7 8">
    <name type="scientific">Aristolochia fimbriata</name>
    <name type="common">White veined hardy Dutchman's pipe vine</name>
    <dbReference type="NCBI Taxonomy" id="158543"/>
    <lineage>
        <taxon>Eukaryota</taxon>
        <taxon>Viridiplantae</taxon>
        <taxon>Streptophyta</taxon>
        <taxon>Embryophyta</taxon>
        <taxon>Tracheophyta</taxon>
        <taxon>Spermatophyta</taxon>
        <taxon>Magnoliopsida</taxon>
        <taxon>Magnoliidae</taxon>
        <taxon>Piperales</taxon>
        <taxon>Aristolochiaceae</taxon>
        <taxon>Aristolochia</taxon>
    </lineage>
</organism>
<proteinExistence type="predicted"/>
<dbReference type="AlphaFoldDB" id="A0AAV7ET39"/>
<dbReference type="SMART" id="SM00744">
    <property type="entry name" value="RINGv"/>
    <property type="match status" value="1"/>
</dbReference>
<protein>
    <recommendedName>
        <fullName evidence="6">RING-type domain-containing protein</fullName>
    </recommendedName>
</protein>
<accession>A0AAV7ET39</accession>
<dbReference type="CDD" id="cd16448">
    <property type="entry name" value="RING-H2"/>
    <property type="match status" value="1"/>
</dbReference>
<keyword evidence="1" id="KW-0479">Metal-binding</keyword>
<name>A0AAV7ET39_ARIFI</name>
<evidence type="ECO:0000256" key="4">
    <source>
        <dbReference type="PROSITE-ProRule" id="PRU00175"/>
    </source>
</evidence>
<dbReference type="InterPro" id="IPR013083">
    <property type="entry name" value="Znf_RING/FYVE/PHD"/>
</dbReference>
<dbReference type="SMART" id="SM00184">
    <property type="entry name" value="RING"/>
    <property type="match status" value="1"/>
</dbReference>
<evidence type="ECO:0000256" key="2">
    <source>
        <dbReference type="ARBA" id="ARBA00022771"/>
    </source>
</evidence>
<keyword evidence="5" id="KW-0812">Transmembrane</keyword>
<evidence type="ECO:0000256" key="5">
    <source>
        <dbReference type="SAM" id="Phobius"/>
    </source>
</evidence>
<gene>
    <name evidence="7" type="ORF">H6P81_011591</name>
</gene>
<dbReference type="GO" id="GO:0008270">
    <property type="term" value="F:zinc ion binding"/>
    <property type="evidence" value="ECO:0007669"/>
    <property type="project" value="UniProtKB-KW"/>
</dbReference>
<keyword evidence="5" id="KW-1133">Transmembrane helix</keyword>
<evidence type="ECO:0000313" key="7">
    <source>
        <dbReference type="EMBL" id="KAG9451626.1"/>
    </source>
</evidence>
<dbReference type="Pfam" id="PF13639">
    <property type="entry name" value="zf-RING_2"/>
    <property type="match status" value="1"/>
</dbReference>
<dbReference type="PANTHER" id="PTHR47662:SF1">
    <property type="entry name" value="RING-TYPE DOMAIN-CONTAINING PROTEIN"/>
    <property type="match status" value="1"/>
</dbReference>
<comment type="caution">
    <text evidence="7">The sequence shown here is derived from an EMBL/GenBank/DDBJ whole genome shotgun (WGS) entry which is preliminary data.</text>
</comment>
<keyword evidence="5" id="KW-0472">Membrane</keyword>
<dbReference type="SUPFAM" id="SSF57850">
    <property type="entry name" value="RING/U-box"/>
    <property type="match status" value="1"/>
</dbReference>
<dbReference type="InterPro" id="IPR001841">
    <property type="entry name" value="Znf_RING"/>
</dbReference>
<evidence type="ECO:0000259" key="6">
    <source>
        <dbReference type="PROSITE" id="PS50089"/>
    </source>
</evidence>
<dbReference type="PROSITE" id="PS50089">
    <property type="entry name" value="ZF_RING_2"/>
    <property type="match status" value="1"/>
</dbReference>
<evidence type="ECO:0000256" key="1">
    <source>
        <dbReference type="ARBA" id="ARBA00022723"/>
    </source>
</evidence>
<feature type="transmembrane region" description="Helical" evidence="5">
    <location>
        <begin position="6"/>
        <end position="26"/>
    </location>
</feature>
<evidence type="ECO:0000313" key="8">
    <source>
        <dbReference type="Proteomes" id="UP000825729"/>
    </source>
</evidence>
<sequence>MGFFSNLYTTSLIVSSVLLVEAYLMIRWGIRLGVMLLFRFYSTPTSLSETERFMAAVEEKSPATRYEKGSTEAVAECAVCLCVVEEGEEVRELQCGHVYHRECLDRWLEQSGVTCPLCRRSVLMDEALIEQWQNEREYCGEDDEMGLLFLSFRGGNLGRLIWC</sequence>
<evidence type="ECO:0000256" key="3">
    <source>
        <dbReference type="ARBA" id="ARBA00022833"/>
    </source>
</evidence>
<dbReference type="Proteomes" id="UP000825729">
    <property type="component" value="Unassembled WGS sequence"/>
</dbReference>
<keyword evidence="2 4" id="KW-0863">Zinc-finger</keyword>